<dbReference type="InterPro" id="IPR041698">
    <property type="entry name" value="Methyltransf_25"/>
</dbReference>
<name>A0A9X7VYM3_9BACL</name>
<evidence type="ECO:0000313" key="2">
    <source>
        <dbReference type="EMBL" id="QSO47170.1"/>
    </source>
</evidence>
<organism evidence="2 3">
    <name type="scientific">Alicyclobacillus mengziensis</name>
    <dbReference type="NCBI Taxonomy" id="2931921"/>
    <lineage>
        <taxon>Bacteria</taxon>
        <taxon>Bacillati</taxon>
        <taxon>Bacillota</taxon>
        <taxon>Bacilli</taxon>
        <taxon>Bacillales</taxon>
        <taxon>Alicyclobacillaceae</taxon>
        <taxon>Alicyclobacillus</taxon>
    </lineage>
</organism>
<dbReference type="Pfam" id="PF13649">
    <property type="entry name" value="Methyltransf_25"/>
    <property type="match status" value="1"/>
</dbReference>
<evidence type="ECO:0000313" key="3">
    <source>
        <dbReference type="Proteomes" id="UP000663505"/>
    </source>
</evidence>
<sequence>MTISGKTLDLITSGFSEMTKLDIVIAPWLTMGNNNERLSPSQKHDLRILALELSLVHGNTKLLWDVTEEISQGYRDRIYYETLLSTAAYLSYMRLGTLVITHEMICVAHSVIKNYVESDGGAILLSLYTRIASYLNLQVVGYFERVPEHVFISGDWHQPWIDYTLDKDLKFGLETGLLVRENDGGQAYVSLTHKGKEVYESCKADLERCGYLKQREQLMRIAQFTNMDDYEHIMERAAPYLHDLRKSLIARSEIRPGMKVLELGCGTGALTLDDGLYKAVGYEGTVIATDPSIGMLTRAKKKQLQYDADNVQFHQGGAEQIPFADNTFDAVIGSLFLHFTDIPKAFEEIHRVTKPGGTFTTIYPLDFSKQEDFFIEWFEPVYKRGLASTSKAVFPKEHTVPEAAARYFDPFTCTPATLVFDTRNVEHVVRFMVQVGTMAELNDLPWQARNILFDELIARGHAVKEKYGEHALKLNQPEQWFHGTVRK</sequence>
<dbReference type="KEGG" id="afx:JZ786_22690"/>
<dbReference type="RefSeq" id="WP_206656529.1">
    <property type="nucleotide sequence ID" value="NZ_CP071182.1"/>
</dbReference>
<dbReference type="EMBL" id="CP071182">
    <property type="protein sequence ID" value="QSO47170.1"/>
    <property type="molecule type" value="Genomic_DNA"/>
</dbReference>
<keyword evidence="2" id="KW-0808">Transferase</keyword>
<proteinExistence type="predicted"/>
<accession>A0A9X7VYM3</accession>
<dbReference type="GO" id="GO:0032259">
    <property type="term" value="P:methylation"/>
    <property type="evidence" value="ECO:0007669"/>
    <property type="project" value="UniProtKB-KW"/>
</dbReference>
<gene>
    <name evidence="2" type="ORF">JZ786_22690</name>
</gene>
<dbReference type="PANTHER" id="PTHR43591">
    <property type="entry name" value="METHYLTRANSFERASE"/>
    <property type="match status" value="1"/>
</dbReference>
<dbReference type="GO" id="GO:0008168">
    <property type="term" value="F:methyltransferase activity"/>
    <property type="evidence" value="ECO:0007669"/>
    <property type="project" value="UniProtKB-KW"/>
</dbReference>
<evidence type="ECO:0000259" key="1">
    <source>
        <dbReference type="Pfam" id="PF13649"/>
    </source>
</evidence>
<keyword evidence="3" id="KW-1185">Reference proteome</keyword>
<dbReference type="CDD" id="cd02440">
    <property type="entry name" value="AdoMet_MTases"/>
    <property type="match status" value="1"/>
</dbReference>
<reference evidence="2 3" key="1">
    <citation type="submission" date="2021-02" db="EMBL/GenBank/DDBJ databases">
        <title>Alicyclobacillus curvatus sp. nov. and Alicyclobacillus mengziensis sp. nov., two acidophilic bacteria isolated from acid mine drainage.</title>
        <authorList>
            <person name="Huang Y."/>
        </authorList>
    </citation>
    <scope>NUCLEOTIDE SEQUENCE [LARGE SCALE GENOMIC DNA]</scope>
    <source>
        <strain evidence="2 3">S30H14</strain>
    </source>
</reference>
<keyword evidence="2" id="KW-0489">Methyltransferase</keyword>
<feature type="domain" description="Methyltransferase" evidence="1">
    <location>
        <begin position="260"/>
        <end position="357"/>
    </location>
</feature>
<dbReference type="AlphaFoldDB" id="A0A9X7VYM3"/>
<protein>
    <submittedName>
        <fullName evidence="2">Methyltransferase domain-containing protein</fullName>
    </submittedName>
</protein>
<dbReference type="InterPro" id="IPR029063">
    <property type="entry name" value="SAM-dependent_MTases_sf"/>
</dbReference>
<dbReference type="Proteomes" id="UP000663505">
    <property type="component" value="Chromosome"/>
</dbReference>
<dbReference type="Gene3D" id="3.40.50.150">
    <property type="entry name" value="Vaccinia Virus protein VP39"/>
    <property type="match status" value="1"/>
</dbReference>
<dbReference type="SUPFAM" id="SSF53335">
    <property type="entry name" value="S-adenosyl-L-methionine-dependent methyltransferases"/>
    <property type="match status" value="1"/>
</dbReference>